<dbReference type="Proteomes" id="UP000447545">
    <property type="component" value="Unassembled WGS sequence"/>
</dbReference>
<comment type="caution">
    <text evidence="9">The sequence shown here is derived from an EMBL/GenBank/DDBJ whole genome shotgun (WGS) entry which is preliminary data.</text>
</comment>
<feature type="transmembrane region" description="Helical" evidence="7">
    <location>
        <begin position="262"/>
        <end position="289"/>
    </location>
</feature>
<evidence type="ECO:0000313" key="10">
    <source>
        <dbReference type="Proteomes" id="UP000447545"/>
    </source>
</evidence>
<feature type="domain" description="Glycosyltransferase 2-like" evidence="8">
    <location>
        <begin position="4"/>
        <end position="159"/>
    </location>
</feature>
<dbReference type="EMBL" id="WJYA01000006">
    <property type="protein sequence ID" value="MTE27380.1"/>
    <property type="molecule type" value="Genomic_DNA"/>
</dbReference>
<keyword evidence="4 7" id="KW-0812">Transmembrane</keyword>
<comment type="subcellular location">
    <subcellularLocation>
        <location evidence="1">Membrane</location>
        <topology evidence="1">Multi-pass membrane protein</topology>
    </subcellularLocation>
</comment>
<dbReference type="RefSeq" id="WP_155089400.1">
    <property type="nucleotide sequence ID" value="NZ_WJYA01000006.1"/>
</dbReference>
<organism evidence="9 10">
    <name type="scientific">Winogradskyella ouciana</name>
    <dbReference type="NCBI Taxonomy" id="2608631"/>
    <lineage>
        <taxon>Bacteria</taxon>
        <taxon>Pseudomonadati</taxon>
        <taxon>Bacteroidota</taxon>
        <taxon>Flavobacteriia</taxon>
        <taxon>Flavobacteriales</taxon>
        <taxon>Flavobacteriaceae</taxon>
        <taxon>Winogradskyella</taxon>
    </lineage>
</organism>
<sequence length="308" mass="35519">MKLSVVTTLYKSEIFLEEFISQILSAIIELGINDYELIFVNDGSPDNSLKYLLDQKKVISNIVVLDLSRNFGHHYAMQSGLEYAKGDFVFLIDNDLETSPYFLIDCFNKMNSNDQIDVVYGYQEKRGGGFFYRSAGKVFWWAINKFSDIRIPPNILTERLMRRDYLLSLLSLGDANLFLGGMMYWTGYNQVGLPVSKGLRKTKSTYTMHKRLDLMIQAVTSFSGKPLEYLFYLGLFITLMSILSIIYLFIKKIIYGNEIYLGWTSLVVINILILGIISTFLGLIGIYLFKVFKQVQNRPNVIIRKIYE</sequence>
<accession>A0A7K1GDJ2</accession>
<evidence type="ECO:0000256" key="5">
    <source>
        <dbReference type="ARBA" id="ARBA00022989"/>
    </source>
</evidence>
<evidence type="ECO:0000256" key="1">
    <source>
        <dbReference type="ARBA" id="ARBA00004141"/>
    </source>
</evidence>
<dbReference type="InterPro" id="IPR050256">
    <property type="entry name" value="Glycosyltransferase_2"/>
</dbReference>
<evidence type="ECO:0000313" key="9">
    <source>
        <dbReference type="EMBL" id="MTE27380.1"/>
    </source>
</evidence>
<feature type="transmembrane region" description="Helical" evidence="7">
    <location>
        <begin position="165"/>
        <end position="185"/>
    </location>
</feature>
<keyword evidence="2" id="KW-0328">Glycosyltransferase</keyword>
<feature type="transmembrane region" description="Helical" evidence="7">
    <location>
        <begin position="229"/>
        <end position="250"/>
    </location>
</feature>
<keyword evidence="3 9" id="KW-0808">Transferase</keyword>
<evidence type="ECO:0000256" key="3">
    <source>
        <dbReference type="ARBA" id="ARBA00022679"/>
    </source>
</evidence>
<dbReference type="SUPFAM" id="SSF53448">
    <property type="entry name" value="Nucleotide-diphospho-sugar transferases"/>
    <property type="match status" value="1"/>
</dbReference>
<dbReference type="PANTHER" id="PTHR48090:SF1">
    <property type="entry name" value="PROPHAGE BACTOPRENOL GLUCOSYL TRANSFERASE HOMOLOG"/>
    <property type="match status" value="1"/>
</dbReference>
<evidence type="ECO:0000256" key="7">
    <source>
        <dbReference type="SAM" id="Phobius"/>
    </source>
</evidence>
<evidence type="ECO:0000256" key="6">
    <source>
        <dbReference type="ARBA" id="ARBA00023136"/>
    </source>
</evidence>
<gene>
    <name evidence="9" type="ORF">F1003_10610</name>
</gene>
<dbReference type="GO" id="GO:0005886">
    <property type="term" value="C:plasma membrane"/>
    <property type="evidence" value="ECO:0007669"/>
    <property type="project" value="TreeGrafter"/>
</dbReference>
<reference evidence="9 10" key="1">
    <citation type="submission" date="2019-11" db="EMBL/GenBank/DDBJ databases">
        <title>Winogradskyella ouciana sp. nov., isolated from the hadal seawater of the Mariana Trench.</title>
        <authorList>
            <person name="Liu R."/>
        </authorList>
    </citation>
    <scope>NUCLEOTIDE SEQUENCE [LARGE SCALE GENOMIC DNA]</scope>
    <source>
        <strain evidence="9 10">ZXX205</strain>
    </source>
</reference>
<evidence type="ECO:0000256" key="2">
    <source>
        <dbReference type="ARBA" id="ARBA00022676"/>
    </source>
</evidence>
<dbReference type="AlphaFoldDB" id="A0A7K1GDJ2"/>
<dbReference type="InterPro" id="IPR029044">
    <property type="entry name" value="Nucleotide-diphossugar_trans"/>
</dbReference>
<keyword evidence="5 7" id="KW-1133">Transmembrane helix</keyword>
<proteinExistence type="predicted"/>
<evidence type="ECO:0000259" key="8">
    <source>
        <dbReference type="Pfam" id="PF00535"/>
    </source>
</evidence>
<dbReference type="GO" id="GO:0016757">
    <property type="term" value="F:glycosyltransferase activity"/>
    <property type="evidence" value="ECO:0007669"/>
    <property type="project" value="UniProtKB-KW"/>
</dbReference>
<dbReference type="InterPro" id="IPR001173">
    <property type="entry name" value="Glyco_trans_2-like"/>
</dbReference>
<dbReference type="CDD" id="cd04187">
    <property type="entry name" value="DPM1_like_bac"/>
    <property type="match status" value="1"/>
</dbReference>
<protein>
    <submittedName>
        <fullName evidence="9">Glycosyltransferase</fullName>
    </submittedName>
</protein>
<name>A0A7K1GDJ2_9FLAO</name>
<keyword evidence="10" id="KW-1185">Reference proteome</keyword>
<dbReference type="PANTHER" id="PTHR48090">
    <property type="entry name" value="UNDECAPRENYL-PHOSPHATE 4-DEOXY-4-FORMAMIDO-L-ARABINOSE TRANSFERASE-RELATED"/>
    <property type="match status" value="1"/>
</dbReference>
<evidence type="ECO:0000256" key="4">
    <source>
        <dbReference type="ARBA" id="ARBA00022692"/>
    </source>
</evidence>
<dbReference type="Gene3D" id="3.90.550.10">
    <property type="entry name" value="Spore Coat Polysaccharide Biosynthesis Protein SpsA, Chain A"/>
    <property type="match status" value="1"/>
</dbReference>
<dbReference type="Pfam" id="PF00535">
    <property type="entry name" value="Glycos_transf_2"/>
    <property type="match status" value="1"/>
</dbReference>
<keyword evidence="6 7" id="KW-0472">Membrane</keyword>